<sequence length="148" mass="17034">MDPNIINHQIPEKVLKFEEFVNNCLKEDLKKINYKLDVLLGEMAEYVQLKNVIESLQTDDFMKDGLKTQVDIGCNFYMQAHVPDVSRILIDVGCGYFVEFTLNEALKVIERRLALLEKQSDVLKDQSATTKAHIKLVLHGIQELQNIK</sequence>
<gene>
    <name evidence="2" type="ORF">LSTR_LSTR004526</name>
</gene>
<dbReference type="SMR" id="A0A482WTP0"/>
<dbReference type="NCBIfam" id="TIGR00293">
    <property type="entry name" value="prefoldin subunit alpha"/>
    <property type="match status" value="1"/>
</dbReference>
<dbReference type="InParanoid" id="A0A482WTP0"/>
<dbReference type="GO" id="GO:0016592">
    <property type="term" value="C:mediator complex"/>
    <property type="evidence" value="ECO:0007669"/>
    <property type="project" value="TreeGrafter"/>
</dbReference>
<accession>A0A482WTP0</accession>
<dbReference type="SUPFAM" id="SSF46579">
    <property type="entry name" value="Prefoldin"/>
    <property type="match status" value="1"/>
</dbReference>
<dbReference type="PANTHER" id="PTHR13345">
    <property type="entry name" value="MEDIATOR OF RNA POLYMERASE II TRANSCRIPTION SUBUNIT 10"/>
    <property type="match status" value="1"/>
</dbReference>
<keyword evidence="3" id="KW-1185">Reference proteome</keyword>
<dbReference type="Pfam" id="PF02996">
    <property type="entry name" value="Prefoldin"/>
    <property type="match status" value="1"/>
</dbReference>
<dbReference type="GO" id="GO:0003714">
    <property type="term" value="F:transcription corepressor activity"/>
    <property type="evidence" value="ECO:0007669"/>
    <property type="project" value="InterPro"/>
</dbReference>
<proteinExistence type="inferred from homology"/>
<dbReference type="Gene3D" id="1.10.287.370">
    <property type="match status" value="1"/>
</dbReference>
<name>A0A482WTP0_LAOST</name>
<reference evidence="2 3" key="1">
    <citation type="journal article" date="2017" name="Gigascience">
        <title>Genome sequence of the small brown planthopper, Laodelphax striatellus.</title>
        <authorList>
            <person name="Zhu J."/>
            <person name="Jiang F."/>
            <person name="Wang X."/>
            <person name="Yang P."/>
            <person name="Bao Y."/>
            <person name="Zhao W."/>
            <person name="Wang W."/>
            <person name="Lu H."/>
            <person name="Wang Q."/>
            <person name="Cui N."/>
            <person name="Li J."/>
            <person name="Chen X."/>
            <person name="Luo L."/>
            <person name="Yu J."/>
            <person name="Kang L."/>
            <person name="Cui F."/>
        </authorList>
    </citation>
    <scope>NUCLEOTIDE SEQUENCE [LARGE SCALE GENOMIC DNA]</scope>
    <source>
        <strain evidence="2">Lst14</strain>
    </source>
</reference>
<dbReference type="PRINTS" id="PR01502">
    <property type="entry name" value="UXTPROTEIN"/>
</dbReference>
<dbReference type="FunCoup" id="A0A482WTP0">
    <property type="interactions" value="347"/>
</dbReference>
<dbReference type="InterPro" id="IPR003994">
    <property type="entry name" value="UXT"/>
</dbReference>
<organism evidence="2 3">
    <name type="scientific">Laodelphax striatellus</name>
    <name type="common">Small brown planthopper</name>
    <name type="synonym">Delphax striatella</name>
    <dbReference type="NCBI Taxonomy" id="195883"/>
    <lineage>
        <taxon>Eukaryota</taxon>
        <taxon>Metazoa</taxon>
        <taxon>Ecdysozoa</taxon>
        <taxon>Arthropoda</taxon>
        <taxon>Hexapoda</taxon>
        <taxon>Insecta</taxon>
        <taxon>Pterygota</taxon>
        <taxon>Neoptera</taxon>
        <taxon>Paraneoptera</taxon>
        <taxon>Hemiptera</taxon>
        <taxon>Auchenorrhyncha</taxon>
        <taxon>Fulgoroidea</taxon>
        <taxon>Delphacidae</taxon>
        <taxon>Criomorphinae</taxon>
        <taxon>Laodelphax</taxon>
    </lineage>
</organism>
<dbReference type="CDD" id="cd23158">
    <property type="entry name" value="Prefoldin_UXT"/>
    <property type="match status" value="1"/>
</dbReference>
<dbReference type="Proteomes" id="UP000291343">
    <property type="component" value="Unassembled WGS sequence"/>
</dbReference>
<dbReference type="OrthoDB" id="433124at2759"/>
<dbReference type="STRING" id="195883.A0A482WTP0"/>
<evidence type="ECO:0000313" key="3">
    <source>
        <dbReference type="Proteomes" id="UP000291343"/>
    </source>
</evidence>
<dbReference type="InterPro" id="IPR004127">
    <property type="entry name" value="Prefoldin_subunit_alpha"/>
</dbReference>
<dbReference type="InterPro" id="IPR009053">
    <property type="entry name" value="Prefoldin"/>
</dbReference>
<dbReference type="AlphaFoldDB" id="A0A482WTP0"/>
<dbReference type="EMBL" id="QKKF02025464">
    <property type="protein sequence ID" value="RZF36838.1"/>
    <property type="molecule type" value="Genomic_DNA"/>
</dbReference>
<dbReference type="PANTHER" id="PTHR13345:SF9">
    <property type="entry name" value="PROTEIN UXT"/>
    <property type="match status" value="1"/>
</dbReference>
<dbReference type="GO" id="GO:0045944">
    <property type="term" value="P:positive regulation of transcription by RNA polymerase II"/>
    <property type="evidence" value="ECO:0007669"/>
    <property type="project" value="TreeGrafter"/>
</dbReference>
<dbReference type="GO" id="GO:0000122">
    <property type="term" value="P:negative regulation of transcription by RNA polymerase II"/>
    <property type="evidence" value="ECO:0007669"/>
    <property type="project" value="InterPro"/>
</dbReference>
<comment type="caution">
    <text evidence="2">The sequence shown here is derived from an EMBL/GenBank/DDBJ whole genome shotgun (WGS) entry which is preliminary data.</text>
</comment>
<evidence type="ECO:0000313" key="2">
    <source>
        <dbReference type="EMBL" id="RZF36838.1"/>
    </source>
</evidence>
<evidence type="ECO:0000256" key="1">
    <source>
        <dbReference type="ARBA" id="ARBA00007666"/>
    </source>
</evidence>
<protein>
    <submittedName>
        <fullName evidence="2">Uncharacterized protein</fullName>
    </submittedName>
</protein>
<comment type="similarity">
    <text evidence="1">Belongs to the UXT family.</text>
</comment>